<gene>
    <name evidence="1" type="ORF">PEVE_00042568</name>
</gene>
<name>A0ABN8PF67_9CNID</name>
<reference evidence="1 2" key="1">
    <citation type="submission" date="2022-05" db="EMBL/GenBank/DDBJ databases">
        <authorList>
            <consortium name="Genoscope - CEA"/>
            <person name="William W."/>
        </authorList>
    </citation>
    <scope>NUCLEOTIDE SEQUENCE [LARGE SCALE GENOMIC DNA]</scope>
</reference>
<dbReference type="Proteomes" id="UP001159427">
    <property type="component" value="Unassembled WGS sequence"/>
</dbReference>
<comment type="caution">
    <text evidence="1">The sequence shown here is derived from an EMBL/GenBank/DDBJ whole genome shotgun (WGS) entry which is preliminary data.</text>
</comment>
<accession>A0ABN8PF67</accession>
<evidence type="ECO:0000313" key="1">
    <source>
        <dbReference type="EMBL" id="CAH3142597.1"/>
    </source>
</evidence>
<sequence>MFKNKKRNDDMIEILTELHEKYLPLLKTTDDSGNEQVEILQRLFFGGDQLTEERACNARQGNQVKGKVGEQWNKIFMEIFRGEWVNSSSVCDVGTMCSNMNVTNQLNAKTSNLETDAFIVTATMKHFGMTTLEDPVDQFIPASILQGTRKMNRPKVYHCSACGKEYRYQKA</sequence>
<proteinExistence type="predicted"/>
<evidence type="ECO:0000313" key="2">
    <source>
        <dbReference type="Proteomes" id="UP001159427"/>
    </source>
</evidence>
<keyword evidence="2" id="KW-1185">Reference proteome</keyword>
<organism evidence="1 2">
    <name type="scientific">Porites evermanni</name>
    <dbReference type="NCBI Taxonomy" id="104178"/>
    <lineage>
        <taxon>Eukaryota</taxon>
        <taxon>Metazoa</taxon>
        <taxon>Cnidaria</taxon>
        <taxon>Anthozoa</taxon>
        <taxon>Hexacorallia</taxon>
        <taxon>Scleractinia</taxon>
        <taxon>Fungiina</taxon>
        <taxon>Poritidae</taxon>
        <taxon>Porites</taxon>
    </lineage>
</organism>
<dbReference type="EMBL" id="CALNXI010000840">
    <property type="protein sequence ID" value="CAH3142597.1"/>
    <property type="molecule type" value="Genomic_DNA"/>
</dbReference>
<protein>
    <submittedName>
        <fullName evidence="1">Uncharacterized protein</fullName>
    </submittedName>
</protein>